<geneLocation type="mitochondrion" evidence="2"/>
<gene>
    <name evidence="2" type="primary">ATP8</name>
</gene>
<dbReference type="EMBL" id="OL678027">
    <property type="protein sequence ID" value="UZZ44094.1"/>
    <property type="molecule type" value="Genomic_DNA"/>
</dbReference>
<dbReference type="AlphaFoldDB" id="A0A9E8RSM3"/>
<protein>
    <submittedName>
        <fullName evidence="2">ATP synthase F0 subunit 8</fullName>
    </submittedName>
</protein>
<organism evidence="2">
    <name type="scientific">Lepidostoma inops</name>
    <dbReference type="NCBI Taxonomy" id="2904890"/>
    <lineage>
        <taxon>Eukaryota</taxon>
        <taxon>Metazoa</taxon>
        <taxon>Ecdysozoa</taxon>
        <taxon>Arthropoda</taxon>
        <taxon>Hexapoda</taxon>
        <taxon>Insecta</taxon>
        <taxon>Pterygota</taxon>
        <taxon>Neoptera</taxon>
        <taxon>Endopterygota</taxon>
        <taxon>Trichoptera</taxon>
        <taxon>Integripalpia</taxon>
        <taxon>Plenitentoria</taxon>
        <taxon>Phryganeoidea</taxon>
        <taxon>Lepidostomatidae</taxon>
        <taxon>Lepidostomatinae</taxon>
        <taxon>Lepidostoma</taxon>
    </lineage>
</organism>
<keyword evidence="1" id="KW-0812">Transmembrane</keyword>
<feature type="transmembrane region" description="Helical" evidence="1">
    <location>
        <begin position="6"/>
        <end position="29"/>
    </location>
</feature>
<accession>A0A9E8RSM3</accession>
<proteinExistence type="predicted"/>
<keyword evidence="2" id="KW-0496">Mitochondrion</keyword>
<evidence type="ECO:0000256" key="1">
    <source>
        <dbReference type="SAM" id="Phobius"/>
    </source>
</evidence>
<keyword evidence="1" id="KW-1133">Transmembrane helix</keyword>
<dbReference type="CTD" id="4509"/>
<dbReference type="RefSeq" id="YP_010586319.1">
    <property type="nucleotide sequence ID" value="NC_069266.1"/>
</dbReference>
<reference evidence="2" key="2">
    <citation type="journal article" date="2022" name="Syst. Entomol.">
        <title>Massive gene rearrangements of mitochondrial genomes and implications for the phylogeny of Trichoptera (Insecta).</title>
        <authorList>
            <person name="Ge X."/>
            <person name="Peng L."/>
            <person name="Vogler A.P."/>
            <person name="Morse J.C."/>
            <person name="Yang L."/>
            <person name="Sun C."/>
            <person name="Wang B."/>
        </authorList>
    </citation>
    <scope>NUCLEOTIDE SEQUENCE</scope>
</reference>
<evidence type="ECO:0000313" key="2">
    <source>
        <dbReference type="EMBL" id="UZZ44094.1"/>
    </source>
</evidence>
<name>A0A9E8RSM3_9NEOP</name>
<dbReference type="GeneID" id="77425907"/>
<keyword evidence="1" id="KW-0472">Membrane</keyword>
<sequence length="59" mass="7154">MPQMMPLNWTLLFLITNVIFFTFLIFTYFNYPSKINLTNNTSIMNQNDTQSIHNFWPIY</sequence>
<reference evidence="2" key="1">
    <citation type="submission" date="2021-11" db="EMBL/GenBank/DDBJ databases">
        <authorList>
            <person name="Ge X.-Y."/>
            <person name="Peng L."/>
            <person name="Sun C.-H."/>
            <person name="Wang B.-X."/>
        </authorList>
    </citation>
    <scope>NUCLEOTIDE SEQUENCE</scope>
</reference>